<keyword evidence="3" id="KW-1185">Reference proteome</keyword>
<name>A0ABU3B6H0_9GAMM</name>
<sequence length="370" mass="38090">MSSTERLLPALLGACLLAACGGGGSGGPSLAGPGQPDAGAGAGTVDTSNDPPLRTAQADLDAALNCTPFENPDKPPVLLIHGTTVTGTEQYTAFYAPKLVSRGFDVCIVTYPDRGLIDQQISAEYVVNALRRIHGETGREVAMIGHSQGASMPRWALRFFPSARDAVADFVLIAGPNHGTTVSLPAALGEQLFDLTGLGSLPIGLVPEAIYQFAPGSDFVAAVNSGDETPGDVDYTSVYTLFDELVQPAAPVPTAALDFDQDNPRVANILLQDVCPGHLAEHFSIGTTDTLTFALALDAISNPGPADVTRAGGASELCGLLPLDLAELAMPQRAADLLTIVASTVGNGPPDPHLAAGEPPLMDYAQAAVD</sequence>
<proteinExistence type="predicted"/>
<feature type="region of interest" description="Disordered" evidence="1">
    <location>
        <begin position="26"/>
        <end position="51"/>
    </location>
</feature>
<accession>A0ABU3B6H0</accession>
<dbReference type="Proteomes" id="UP001259982">
    <property type="component" value="Unassembled WGS sequence"/>
</dbReference>
<dbReference type="Pfam" id="PF01674">
    <property type="entry name" value="Lipase_2"/>
    <property type="match status" value="1"/>
</dbReference>
<feature type="compositionally biased region" description="Low complexity" evidence="1">
    <location>
        <begin position="30"/>
        <end position="39"/>
    </location>
</feature>
<organism evidence="2 3">
    <name type="scientific">Spectribacter acetivorans</name>
    <dbReference type="NCBI Taxonomy" id="3075603"/>
    <lineage>
        <taxon>Bacteria</taxon>
        <taxon>Pseudomonadati</taxon>
        <taxon>Pseudomonadota</taxon>
        <taxon>Gammaproteobacteria</taxon>
        <taxon>Salinisphaerales</taxon>
        <taxon>Salinisphaeraceae</taxon>
        <taxon>Spectribacter</taxon>
    </lineage>
</organism>
<dbReference type="InterPro" id="IPR029058">
    <property type="entry name" value="AB_hydrolase_fold"/>
</dbReference>
<dbReference type="SUPFAM" id="SSF53474">
    <property type="entry name" value="alpha/beta-Hydrolases"/>
    <property type="match status" value="1"/>
</dbReference>
<gene>
    <name evidence="2" type="ORF">RM531_04855</name>
</gene>
<evidence type="ECO:0000256" key="1">
    <source>
        <dbReference type="SAM" id="MobiDB-lite"/>
    </source>
</evidence>
<dbReference type="Gene3D" id="3.40.50.1820">
    <property type="entry name" value="alpha/beta hydrolase"/>
    <property type="match status" value="1"/>
</dbReference>
<reference evidence="2 3" key="1">
    <citation type="submission" date="2023-09" db="EMBL/GenBank/DDBJ databases">
        <authorList>
            <person name="Rey-Velasco X."/>
        </authorList>
    </citation>
    <scope>NUCLEOTIDE SEQUENCE [LARGE SCALE GENOMIC DNA]</scope>
    <source>
        <strain evidence="2 3">P385</strain>
    </source>
</reference>
<protein>
    <submittedName>
        <fullName evidence="2">Lipase</fullName>
    </submittedName>
</protein>
<evidence type="ECO:0000313" key="3">
    <source>
        <dbReference type="Proteomes" id="UP001259982"/>
    </source>
</evidence>
<dbReference type="PROSITE" id="PS51257">
    <property type="entry name" value="PROKAR_LIPOPROTEIN"/>
    <property type="match status" value="1"/>
</dbReference>
<dbReference type="PANTHER" id="PTHR37574:SF1">
    <property type="entry name" value="LIPASE B"/>
    <property type="match status" value="1"/>
</dbReference>
<comment type="caution">
    <text evidence="2">The sequence shown here is derived from an EMBL/GenBank/DDBJ whole genome shotgun (WGS) entry which is preliminary data.</text>
</comment>
<evidence type="ECO:0000313" key="2">
    <source>
        <dbReference type="EMBL" id="MDT0617793.1"/>
    </source>
</evidence>
<dbReference type="InterPro" id="IPR002918">
    <property type="entry name" value="Lipase_EstA/Esterase_EstB"/>
</dbReference>
<dbReference type="InterPro" id="IPR053228">
    <property type="entry name" value="Stereospecific_Lipase"/>
</dbReference>
<dbReference type="EMBL" id="JAVRHY010000003">
    <property type="protein sequence ID" value="MDT0617793.1"/>
    <property type="molecule type" value="Genomic_DNA"/>
</dbReference>
<dbReference type="RefSeq" id="WP_311657695.1">
    <property type="nucleotide sequence ID" value="NZ_JAVRHY010000003.1"/>
</dbReference>
<dbReference type="PANTHER" id="PTHR37574">
    <property type="entry name" value="LIPASE B"/>
    <property type="match status" value="1"/>
</dbReference>